<dbReference type="InterPro" id="IPR025536">
    <property type="entry name" value="DUF4422"/>
</dbReference>
<evidence type="ECO:0000313" key="2">
    <source>
        <dbReference type="EMBL" id="PPQ39237.1"/>
    </source>
</evidence>
<name>A0A2S6NNN7_RHOGL</name>
<dbReference type="Gene3D" id="3.40.50.150">
    <property type="entry name" value="Vaccinia Virus protein VP39"/>
    <property type="match status" value="1"/>
</dbReference>
<gene>
    <name evidence="2" type="ORF">CCS01_01585</name>
</gene>
<dbReference type="InterPro" id="IPR029063">
    <property type="entry name" value="SAM-dependent_MTases_sf"/>
</dbReference>
<evidence type="ECO:0000259" key="1">
    <source>
        <dbReference type="Pfam" id="PF14393"/>
    </source>
</evidence>
<dbReference type="OrthoDB" id="5672604at2"/>
<accession>A0A2S6NNN7</accession>
<evidence type="ECO:0000313" key="3">
    <source>
        <dbReference type="Proteomes" id="UP000239724"/>
    </source>
</evidence>
<protein>
    <recommendedName>
        <fullName evidence="1">DUF4422 domain-containing protein</fullName>
    </recommendedName>
</protein>
<keyword evidence="3" id="KW-1185">Reference proteome</keyword>
<proteinExistence type="predicted"/>
<dbReference type="SUPFAM" id="SSF53335">
    <property type="entry name" value="S-adenosyl-L-methionine-dependent methyltransferases"/>
    <property type="match status" value="1"/>
</dbReference>
<reference evidence="2 3" key="1">
    <citation type="journal article" date="2018" name="Arch. Microbiol.">
        <title>New insights into the metabolic potential of the phototrophic purple bacterium Rhodopila globiformis DSM 161(T) from its draft genome sequence and evidence for a vanadium-dependent nitrogenase.</title>
        <authorList>
            <person name="Imhoff J.F."/>
            <person name="Rahn T."/>
            <person name="Kunzel S."/>
            <person name="Neulinger S.C."/>
        </authorList>
    </citation>
    <scope>NUCLEOTIDE SEQUENCE [LARGE SCALE GENOMIC DNA]</scope>
    <source>
        <strain evidence="2 3">DSM 161</strain>
    </source>
</reference>
<sequence length="515" mass="59093">MERINKLVIDSTAALSDLCEFATEFPTDKSPYHFSAANNHRHAYTAVYDFLFAQRRFEPLIVGEIGILDNNSMNAWRAYFPNARLFGFEFSPDRIDSAKRQRLPAAQYAQIDVSSRESIFDALNAASVTFDVLIDDSTHLFDHQINVVGVGLNFLRPGGVLVVEDVFRNWDESRYRDALRPYYQYFSSGYLVETNHDYASSEGNMEPYYNNDKLLVLFRNTSAVRREHPSRDLNRTLLSRALTEGKIEVTELAAPLVVSPPCRYEDGVAGARGYVVTHLNCKPIERPEFTTVYCGSAAAGRPTGAISDILRDGTRLINRRWSELSAMYRIWQDGPRSDVVGFNHYRRYLSFSLDHDEPMVTIARDDIRVVENACYDSEVISRVGQNYCIVAKPQRLGGRVPDTYASWHIGSDYELMRRLAVERYPHLAAEFDQQLVRDDMYACNLFFLCWADFDDLCKVWFSVLGDFCSEVKWPRGDLYQNRDVAFLSEGLFDVWVRTKQKAGLELDERTTILIQ</sequence>
<organism evidence="2 3">
    <name type="scientific">Rhodopila globiformis</name>
    <name type="common">Rhodopseudomonas globiformis</name>
    <dbReference type="NCBI Taxonomy" id="1071"/>
    <lineage>
        <taxon>Bacteria</taxon>
        <taxon>Pseudomonadati</taxon>
        <taxon>Pseudomonadota</taxon>
        <taxon>Alphaproteobacteria</taxon>
        <taxon>Acetobacterales</taxon>
        <taxon>Acetobacteraceae</taxon>
        <taxon>Rhodopila</taxon>
    </lineage>
</organism>
<feature type="domain" description="DUF4422" evidence="1">
    <location>
        <begin position="274"/>
        <end position="499"/>
    </location>
</feature>
<dbReference type="EMBL" id="NHRY01000035">
    <property type="protein sequence ID" value="PPQ39237.1"/>
    <property type="molecule type" value="Genomic_DNA"/>
</dbReference>
<dbReference type="Pfam" id="PF14393">
    <property type="entry name" value="DUF4422"/>
    <property type="match status" value="1"/>
</dbReference>
<dbReference type="RefSeq" id="WP_104517086.1">
    <property type="nucleotide sequence ID" value="NZ_NHRY01000035.1"/>
</dbReference>
<dbReference type="Proteomes" id="UP000239724">
    <property type="component" value="Unassembled WGS sequence"/>
</dbReference>
<dbReference type="AlphaFoldDB" id="A0A2S6NNN7"/>
<comment type="caution">
    <text evidence="2">The sequence shown here is derived from an EMBL/GenBank/DDBJ whole genome shotgun (WGS) entry which is preliminary data.</text>
</comment>